<proteinExistence type="predicted"/>
<gene>
    <name evidence="1" type="ORF">HQ945_05235</name>
</gene>
<evidence type="ECO:0000313" key="1">
    <source>
        <dbReference type="EMBL" id="NTS30651.1"/>
    </source>
</evidence>
<organism evidence="1 2">
    <name type="scientific">Phyllobacterium pellucidum</name>
    <dbReference type="NCBI Taxonomy" id="2740464"/>
    <lineage>
        <taxon>Bacteria</taxon>
        <taxon>Pseudomonadati</taxon>
        <taxon>Pseudomonadota</taxon>
        <taxon>Alphaproteobacteria</taxon>
        <taxon>Hyphomicrobiales</taxon>
        <taxon>Phyllobacteriaceae</taxon>
        <taxon>Phyllobacterium</taxon>
    </lineage>
</organism>
<dbReference type="Proteomes" id="UP000550508">
    <property type="component" value="Unassembled WGS sequence"/>
</dbReference>
<protein>
    <submittedName>
        <fullName evidence="1">Uncharacterized protein</fullName>
    </submittedName>
</protein>
<comment type="caution">
    <text evidence="1">The sequence shown here is derived from an EMBL/GenBank/DDBJ whole genome shotgun (WGS) entry which is preliminary data.</text>
</comment>
<keyword evidence="2" id="KW-1185">Reference proteome</keyword>
<dbReference type="EMBL" id="JABUMX010000001">
    <property type="protein sequence ID" value="NTS30651.1"/>
    <property type="molecule type" value="Genomic_DNA"/>
</dbReference>
<evidence type="ECO:0000313" key="2">
    <source>
        <dbReference type="Proteomes" id="UP000550508"/>
    </source>
</evidence>
<name>A0A849VLG6_9HYPH</name>
<dbReference type="AlphaFoldDB" id="A0A849VLG6"/>
<sequence length="60" mass="6648">MDGSNRPVIEDIYDDLVAVHVKAGKECFGLLAYLINEAIEEAKSIREEETAKAPHHPEGQ</sequence>
<reference evidence="1 2" key="1">
    <citation type="submission" date="2020-05" db="EMBL/GenBank/DDBJ databases">
        <authorList>
            <person name="Kim M.K."/>
        </authorList>
    </citation>
    <scope>NUCLEOTIDE SEQUENCE [LARGE SCALE GENOMIC DNA]</scope>
    <source>
        <strain evidence="1 2">BT25</strain>
    </source>
</reference>
<dbReference type="RefSeq" id="WP_174207727.1">
    <property type="nucleotide sequence ID" value="NZ_JABUMX010000001.1"/>
</dbReference>
<accession>A0A849VLG6</accession>